<dbReference type="KEGG" id="blr:BRLA_c016640"/>
<dbReference type="Proteomes" id="UP000005850">
    <property type="component" value="Chromosome"/>
</dbReference>
<dbReference type="GO" id="GO:0050545">
    <property type="term" value="F:sulfopyruvate decarboxylase activity"/>
    <property type="evidence" value="ECO:0007669"/>
    <property type="project" value="TreeGrafter"/>
</dbReference>
<evidence type="ECO:0000256" key="5">
    <source>
        <dbReference type="ARBA" id="ARBA00022801"/>
    </source>
</evidence>
<comment type="catalytic activity">
    <reaction evidence="7">
        <text>(2R)-O-phospho-3-sulfolactate + H2O = (2R)-3-sulfolactate + phosphate</text>
        <dbReference type="Rhea" id="RHEA:23416"/>
        <dbReference type="ChEBI" id="CHEBI:15377"/>
        <dbReference type="ChEBI" id="CHEBI:15597"/>
        <dbReference type="ChEBI" id="CHEBI:43474"/>
        <dbReference type="ChEBI" id="CHEBI:58738"/>
        <dbReference type="EC" id="3.1.3.71"/>
    </reaction>
</comment>
<dbReference type="Gene3D" id="3.90.1560.10">
    <property type="entry name" value="ComB-like"/>
    <property type="match status" value="1"/>
</dbReference>
<comment type="cofactor">
    <cofactor evidence="1">
        <name>Mg(2+)</name>
        <dbReference type="ChEBI" id="CHEBI:18420"/>
    </cofactor>
</comment>
<dbReference type="EMBL" id="CP007806">
    <property type="protein sequence ID" value="AIG25988.1"/>
    <property type="molecule type" value="Genomic_DNA"/>
</dbReference>
<dbReference type="InterPro" id="IPR005238">
    <property type="entry name" value="ComB-like"/>
</dbReference>
<gene>
    <name evidence="8" type="ORF">BRLA_c016640</name>
</gene>
<evidence type="ECO:0000256" key="3">
    <source>
        <dbReference type="ARBA" id="ARBA00012953"/>
    </source>
</evidence>
<dbReference type="PANTHER" id="PTHR37311">
    <property type="entry name" value="2-PHOSPHOSULFOLACTATE PHOSPHATASE-RELATED"/>
    <property type="match status" value="1"/>
</dbReference>
<name>A0A075R471_BRELA</name>
<dbReference type="SUPFAM" id="SSF142823">
    <property type="entry name" value="ComB-like"/>
    <property type="match status" value="1"/>
</dbReference>
<evidence type="ECO:0000256" key="7">
    <source>
        <dbReference type="ARBA" id="ARBA00033711"/>
    </source>
</evidence>
<dbReference type="STRING" id="1042163.BRLA_c016640"/>
<evidence type="ECO:0000256" key="1">
    <source>
        <dbReference type="ARBA" id="ARBA00001946"/>
    </source>
</evidence>
<dbReference type="PANTHER" id="PTHR37311:SF1">
    <property type="entry name" value="2-PHOSPHOSULFOLACTATE PHOSPHATASE-RELATED"/>
    <property type="match status" value="1"/>
</dbReference>
<dbReference type="GO" id="GO:0050532">
    <property type="term" value="F:2-phosphosulfolactate phosphatase activity"/>
    <property type="evidence" value="ECO:0007669"/>
    <property type="project" value="UniProtKB-EC"/>
</dbReference>
<sequence>MRIELVPTVEEIRVEQIIHRTVIVIDVLRSTSTIVSALAHGCRIISATETIRQALALRTSESILAGERHCKKITSFDENNSPIAMKKVNWEQTPHLVLTTTNGTRAMQKAEKAENLYIASFLNASACIAQALQLKRDITLYCSGTRMEFALEDGLCAGYLVEEAKRFLPSIEVCDLAEAMRGAYQTFAPSLLQVMMNSKTGKRLQQHHYQEDIEMASQLNLYKIVPVCKEKCILPLLGS</sequence>
<evidence type="ECO:0000256" key="2">
    <source>
        <dbReference type="ARBA" id="ARBA00009997"/>
    </source>
</evidence>
<evidence type="ECO:0000313" key="9">
    <source>
        <dbReference type="Proteomes" id="UP000005850"/>
    </source>
</evidence>
<keyword evidence="6" id="KW-0460">Magnesium</keyword>
<reference evidence="8 9" key="1">
    <citation type="journal article" date="2011" name="J. Bacteriol.">
        <title>Genome sequence of Brevibacillus laterosporus LMG 15441, a pathogen of invertebrates.</title>
        <authorList>
            <person name="Djukic M."/>
            <person name="Poehlein A."/>
            <person name="Thurmer A."/>
            <person name="Daniel R."/>
        </authorList>
    </citation>
    <scope>NUCLEOTIDE SEQUENCE [LARGE SCALE GENOMIC DNA]</scope>
    <source>
        <strain evidence="8 9">LMG 15441</strain>
    </source>
</reference>
<protein>
    <recommendedName>
        <fullName evidence="4">Probable 2-phosphosulfolactate phosphatase</fullName>
        <ecNumber evidence="3">3.1.3.71</ecNumber>
    </recommendedName>
</protein>
<dbReference type="HOGENOM" id="CLU_070028_0_0_9"/>
<organism evidence="8 9">
    <name type="scientific">Brevibacillus laterosporus LMG 15441</name>
    <dbReference type="NCBI Taxonomy" id="1042163"/>
    <lineage>
        <taxon>Bacteria</taxon>
        <taxon>Bacillati</taxon>
        <taxon>Bacillota</taxon>
        <taxon>Bacilli</taxon>
        <taxon>Bacillales</taxon>
        <taxon>Paenibacillaceae</taxon>
        <taxon>Brevibacillus</taxon>
    </lineage>
</organism>
<proteinExistence type="inferred from homology"/>
<dbReference type="InterPro" id="IPR036702">
    <property type="entry name" value="ComB-like_sf"/>
</dbReference>
<dbReference type="GO" id="GO:0000287">
    <property type="term" value="F:magnesium ion binding"/>
    <property type="evidence" value="ECO:0007669"/>
    <property type="project" value="InterPro"/>
</dbReference>
<accession>A0A075R471</accession>
<evidence type="ECO:0000256" key="4">
    <source>
        <dbReference type="ARBA" id="ARBA00021948"/>
    </source>
</evidence>
<dbReference type="RefSeq" id="WP_003337906.1">
    <property type="nucleotide sequence ID" value="NZ_CP007806.1"/>
</dbReference>
<keyword evidence="9" id="KW-1185">Reference proteome</keyword>
<dbReference type="eggNOG" id="COG2045">
    <property type="taxonomic scope" value="Bacteria"/>
</dbReference>
<dbReference type="Pfam" id="PF04029">
    <property type="entry name" value="2-ph_phosp"/>
    <property type="match status" value="1"/>
</dbReference>
<keyword evidence="5 8" id="KW-0378">Hydrolase</keyword>
<evidence type="ECO:0000313" key="8">
    <source>
        <dbReference type="EMBL" id="AIG25988.1"/>
    </source>
</evidence>
<dbReference type="EC" id="3.1.3.71" evidence="3"/>
<evidence type="ECO:0000256" key="6">
    <source>
        <dbReference type="ARBA" id="ARBA00022842"/>
    </source>
</evidence>
<comment type="similarity">
    <text evidence="2">Belongs to the ComB family.</text>
</comment>
<dbReference type="AlphaFoldDB" id="A0A075R471"/>